<feature type="domain" description="NodB homology" evidence="1">
    <location>
        <begin position="24"/>
        <end position="215"/>
    </location>
</feature>
<reference evidence="2 3" key="1">
    <citation type="submission" date="2017-03" db="EMBL/GenBank/DDBJ databases">
        <title>Genome sequence of Geothermobacter sp. EPR-M, Deep-Sea Iron Reducer.</title>
        <authorList>
            <person name="Tully B."/>
            <person name="Savalia P."/>
            <person name="Abuyen K."/>
            <person name="Baughan C."/>
            <person name="Romero E."/>
            <person name="Ronkowski C."/>
            <person name="Torres B."/>
            <person name="Tremblay J."/>
            <person name="Trujillo A."/>
            <person name="Tyler M."/>
            <person name="Perez-Rodriguez I."/>
            <person name="Amend J."/>
        </authorList>
    </citation>
    <scope>NUCLEOTIDE SEQUENCE [LARGE SCALE GENOMIC DNA]</scope>
    <source>
        <strain evidence="2 3">EPR-M</strain>
    </source>
</reference>
<dbReference type="Pfam" id="PF11959">
    <property type="entry name" value="DUF3473"/>
    <property type="match status" value="1"/>
</dbReference>
<dbReference type="PROSITE" id="PS51677">
    <property type="entry name" value="NODB"/>
    <property type="match status" value="1"/>
</dbReference>
<evidence type="ECO:0000259" key="1">
    <source>
        <dbReference type="PROSITE" id="PS51677"/>
    </source>
</evidence>
<dbReference type="EMBL" id="NAAD01000001">
    <property type="protein sequence ID" value="ORJ63385.1"/>
    <property type="molecule type" value="Genomic_DNA"/>
</dbReference>
<organism evidence="2 3">
    <name type="scientific">Geothermobacter hydrogeniphilus</name>
    <dbReference type="NCBI Taxonomy" id="1969733"/>
    <lineage>
        <taxon>Bacteria</taxon>
        <taxon>Pseudomonadati</taxon>
        <taxon>Thermodesulfobacteriota</taxon>
        <taxon>Desulfuromonadia</taxon>
        <taxon>Desulfuromonadales</taxon>
        <taxon>Geothermobacteraceae</taxon>
        <taxon>Geothermobacter</taxon>
    </lineage>
</organism>
<dbReference type="SUPFAM" id="SSF88713">
    <property type="entry name" value="Glycoside hydrolase/deacetylase"/>
    <property type="match status" value="1"/>
</dbReference>
<dbReference type="InterPro" id="IPR011330">
    <property type="entry name" value="Glyco_hydro/deAcase_b/a-brl"/>
</dbReference>
<evidence type="ECO:0000313" key="3">
    <source>
        <dbReference type="Proteomes" id="UP000193136"/>
    </source>
</evidence>
<gene>
    <name evidence="2" type="ORF">B5V00_00535</name>
</gene>
<dbReference type="Pfam" id="PF01522">
    <property type="entry name" value="Polysacc_deac_1"/>
    <property type="match status" value="1"/>
</dbReference>
<dbReference type="OrthoDB" id="5352625at2"/>
<dbReference type="InterPro" id="IPR014344">
    <property type="entry name" value="XrtA_polysacc_deacetyl"/>
</dbReference>
<dbReference type="GO" id="GO:0005975">
    <property type="term" value="P:carbohydrate metabolic process"/>
    <property type="evidence" value="ECO:0007669"/>
    <property type="project" value="InterPro"/>
</dbReference>
<dbReference type="InterPro" id="IPR045235">
    <property type="entry name" value="PuuE_HpPgdA-like"/>
</dbReference>
<dbReference type="PANTHER" id="PTHR47561:SF1">
    <property type="entry name" value="POLYSACCHARIDE DEACETYLASE FAMILY PROTEIN (AFU_ORTHOLOGUE AFUA_6G05030)"/>
    <property type="match status" value="1"/>
</dbReference>
<dbReference type="CDD" id="cd10941">
    <property type="entry name" value="CE4_PuuE_HpPgdA_like_2"/>
    <property type="match status" value="1"/>
</dbReference>
<dbReference type="GO" id="GO:0016810">
    <property type="term" value="F:hydrolase activity, acting on carbon-nitrogen (but not peptide) bonds"/>
    <property type="evidence" value="ECO:0007669"/>
    <property type="project" value="InterPro"/>
</dbReference>
<dbReference type="InterPro" id="IPR022560">
    <property type="entry name" value="DUF3473"/>
</dbReference>
<dbReference type="InterPro" id="IPR002509">
    <property type="entry name" value="NODB_dom"/>
</dbReference>
<sequence length="291" mass="33682">MANYLSIDVEDYFQVAAFEKVSPPGSWPQRELRVRENTDRILQMLDQAEVKATFFVLGWIAERCRELVETIAAEGHEVASHGYWHQRVGTRDRTLFRQDVVRSKHLLEDLTGRPVLGYRAPSYSISPQTAWAFDELYQAGYGYDSSIFPVRHDLYGFRDFPRFASRLTRSREGVWSVGGDTADAGDGALLEIPITTLRYAERNIPIAGGGYFRLHPYAFTRWGLNHINRVERKPFVFYLHPWELDPEQPRIGGAGWKSHIRHYLNLGKTEGRFRRLLRDFSFTPMREALAL</sequence>
<dbReference type="Proteomes" id="UP000193136">
    <property type="component" value="Unassembled WGS sequence"/>
</dbReference>
<accession>A0A1X0YDV2</accession>
<name>A0A1X0YDV2_9BACT</name>
<protein>
    <submittedName>
        <fullName evidence="2">Polysaccharide deacetylase</fullName>
    </submittedName>
</protein>
<dbReference type="AlphaFoldDB" id="A0A1X0YDV2"/>
<evidence type="ECO:0000313" key="2">
    <source>
        <dbReference type="EMBL" id="ORJ63385.1"/>
    </source>
</evidence>
<keyword evidence="3" id="KW-1185">Reference proteome</keyword>
<proteinExistence type="predicted"/>
<dbReference type="PANTHER" id="PTHR47561">
    <property type="entry name" value="POLYSACCHARIDE DEACETYLASE FAMILY PROTEIN (AFU_ORTHOLOGUE AFUA_6G05030)"/>
    <property type="match status" value="1"/>
</dbReference>
<dbReference type="STRING" id="1969733.B5V00_00535"/>
<dbReference type="Gene3D" id="3.20.20.370">
    <property type="entry name" value="Glycoside hydrolase/deacetylase"/>
    <property type="match status" value="1"/>
</dbReference>
<dbReference type="RefSeq" id="WP_085008419.1">
    <property type="nucleotide sequence ID" value="NZ_NAAD01000001.1"/>
</dbReference>
<comment type="caution">
    <text evidence="2">The sequence shown here is derived from an EMBL/GenBank/DDBJ whole genome shotgun (WGS) entry which is preliminary data.</text>
</comment>
<dbReference type="NCBIfam" id="TIGR03006">
    <property type="entry name" value="pepcterm_polyde"/>
    <property type="match status" value="1"/>
</dbReference>